<proteinExistence type="predicted"/>
<accession>A0A4Y2GDZ3</accession>
<sequence length="104" mass="11888">MQEKGESLMGQDRGCRKGDPISPIPCNERLSCPLLCWILHYRPRTKPLEAYCHSCSLVITVRGSGTHLHLFPAFKSSLSGRHFRRNEELEQTVNFLCSMGTDFY</sequence>
<name>A0A4Y2GDZ3_ARAVE</name>
<comment type="caution">
    <text evidence="1">The sequence shown here is derived from an EMBL/GenBank/DDBJ whole genome shotgun (WGS) entry which is preliminary data.</text>
</comment>
<evidence type="ECO:0000313" key="2">
    <source>
        <dbReference type="Proteomes" id="UP000499080"/>
    </source>
</evidence>
<dbReference type="Proteomes" id="UP000499080">
    <property type="component" value="Unassembled WGS sequence"/>
</dbReference>
<gene>
    <name evidence="1" type="ORF">AVEN_146254_1</name>
</gene>
<dbReference type="AlphaFoldDB" id="A0A4Y2GDZ3"/>
<protein>
    <submittedName>
        <fullName evidence="1">Uncharacterized protein</fullName>
    </submittedName>
</protein>
<organism evidence="1 2">
    <name type="scientific">Araneus ventricosus</name>
    <name type="common">Orbweaver spider</name>
    <name type="synonym">Epeira ventricosa</name>
    <dbReference type="NCBI Taxonomy" id="182803"/>
    <lineage>
        <taxon>Eukaryota</taxon>
        <taxon>Metazoa</taxon>
        <taxon>Ecdysozoa</taxon>
        <taxon>Arthropoda</taxon>
        <taxon>Chelicerata</taxon>
        <taxon>Arachnida</taxon>
        <taxon>Araneae</taxon>
        <taxon>Araneomorphae</taxon>
        <taxon>Entelegynae</taxon>
        <taxon>Araneoidea</taxon>
        <taxon>Araneidae</taxon>
        <taxon>Araneus</taxon>
    </lineage>
</organism>
<evidence type="ECO:0000313" key="1">
    <source>
        <dbReference type="EMBL" id="GBM51601.1"/>
    </source>
</evidence>
<reference evidence="1 2" key="1">
    <citation type="journal article" date="2019" name="Sci. Rep.">
        <title>Orb-weaving spider Araneus ventricosus genome elucidates the spidroin gene catalogue.</title>
        <authorList>
            <person name="Kono N."/>
            <person name="Nakamura H."/>
            <person name="Ohtoshi R."/>
            <person name="Moran D.A.P."/>
            <person name="Shinohara A."/>
            <person name="Yoshida Y."/>
            <person name="Fujiwara M."/>
            <person name="Mori M."/>
            <person name="Tomita M."/>
            <person name="Arakawa K."/>
        </authorList>
    </citation>
    <scope>NUCLEOTIDE SEQUENCE [LARGE SCALE GENOMIC DNA]</scope>
</reference>
<keyword evidence="2" id="KW-1185">Reference proteome</keyword>
<dbReference type="EMBL" id="BGPR01001344">
    <property type="protein sequence ID" value="GBM51601.1"/>
    <property type="molecule type" value="Genomic_DNA"/>
</dbReference>